<dbReference type="GO" id="GO:0030976">
    <property type="term" value="F:thiamine pyrophosphate binding"/>
    <property type="evidence" value="ECO:0007669"/>
    <property type="project" value="InterPro"/>
</dbReference>
<feature type="domain" description="Thiamine pyrophosphate enzyme TPP-binding" evidence="9">
    <location>
        <begin position="419"/>
        <end position="575"/>
    </location>
</feature>
<dbReference type="GO" id="GO:0009099">
    <property type="term" value="P:L-valine biosynthetic process"/>
    <property type="evidence" value="ECO:0007669"/>
    <property type="project" value="TreeGrafter"/>
</dbReference>
<dbReference type="InterPro" id="IPR012001">
    <property type="entry name" value="Thiamin_PyroP_enz_TPP-bd_dom"/>
</dbReference>
<evidence type="ECO:0000313" key="12">
    <source>
        <dbReference type="Proteomes" id="UP000656042"/>
    </source>
</evidence>
<dbReference type="GO" id="GO:0000287">
    <property type="term" value="F:magnesium ion binding"/>
    <property type="evidence" value="ECO:0007669"/>
    <property type="project" value="InterPro"/>
</dbReference>
<keyword evidence="12" id="KW-1185">Reference proteome</keyword>
<protein>
    <submittedName>
        <fullName evidence="11">Acetolactate synthase</fullName>
    </submittedName>
</protein>
<dbReference type="InterPro" id="IPR012000">
    <property type="entry name" value="Thiamin_PyroP_enz_cen_dom"/>
</dbReference>
<dbReference type="InterPro" id="IPR000399">
    <property type="entry name" value="TPP-bd_CS"/>
</dbReference>
<evidence type="ECO:0000256" key="2">
    <source>
        <dbReference type="ARBA" id="ARBA00001964"/>
    </source>
</evidence>
<evidence type="ECO:0000259" key="9">
    <source>
        <dbReference type="Pfam" id="PF02775"/>
    </source>
</evidence>
<dbReference type="Pfam" id="PF00205">
    <property type="entry name" value="TPP_enzyme_M"/>
    <property type="match status" value="1"/>
</dbReference>
<proteinExistence type="inferred from homology"/>
<dbReference type="GO" id="GO:0050660">
    <property type="term" value="F:flavin adenine dinucleotide binding"/>
    <property type="evidence" value="ECO:0007669"/>
    <property type="project" value="TreeGrafter"/>
</dbReference>
<dbReference type="PANTHER" id="PTHR18968">
    <property type="entry name" value="THIAMINE PYROPHOSPHATE ENZYMES"/>
    <property type="match status" value="1"/>
</dbReference>
<dbReference type="Gene3D" id="3.40.50.1220">
    <property type="entry name" value="TPP-binding domain"/>
    <property type="match status" value="1"/>
</dbReference>
<comment type="caution">
    <text evidence="11">The sequence shown here is derived from an EMBL/GenBank/DDBJ whole genome shotgun (WGS) entry which is preliminary data.</text>
</comment>
<evidence type="ECO:0000256" key="3">
    <source>
        <dbReference type="ARBA" id="ARBA00007812"/>
    </source>
</evidence>
<evidence type="ECO:0000259" key="8">
    <source>
        <dbReference type="Pfam" id="PF00205"/>
    </source>
</evidence>
<dbReference type="GO" id="GO:0003984">
    <property type="term" value="F:acetolactate synthase activity"/>
    <property type="evidence" value="ECO:0007669"/>
    <property type="project" value="TreeGrafter"/>
</dbReference>
<dbReference type="AlphaFoldDB" id="A0A8J3FR91"/>
<gene>
    <name evidence="11" type="ORF">GCM10012284_50150</name>
</gene>
<name>A0A8J3FR91_9ACTN</name>
<evidence type="ECO:0000256" key="7">
    <source>
        <dbReference type="SAM" id="MobiDB-lite"/>
    </source>
</evidence>
<dbReference type="Pfam" id="PF02775">
    <property type="entry name" value="TPP_enzyme_C"/>
    <property type="match status" value="1"/>
</dbReference>
<dbReference type="GO" id="GO:0005948">
    <property type="term" value="C:acetolactate synthase complex"/>
    <property type="evidence" value="ECO:0007669"/>
    <property type="project" value="TreeGrafter"/>
</dbReference>
<reference evidence="11" key="1">
    <citation type="journal article" date="2014" name="Int. J. Syst. Evol. Microbiol.">
        <title>Complete genome sequence of Corynebacterium casei LMG S-19264T (=DSM 44701T), isolated from a smear-ripened cheese.</title>
        <authorList>
            <consortium name="US DOE Joint Genome Institute (JGI-PGF)"/>
            <person name="Walter F."/>
            <person name="Albersmeier A."/>
            <person name="Kalinowski J."/>
            <person name="Ruckert C."/>
        </authorList>
    </citation>
    <scope>NUCLEOTIDE SEQUENCE</scope>
    <source>
        <strain evidence="11">CGMCC 4.7299</strain>
    </source>
</reference>
<keyword evidence="5 6" id="KW-0786">Thiamine pyrophosphate</keyword>
<reference evidence="11" key="2">
    <citation type="submission" date="2020-09" db="EMBL/GenBank/DDBJ databases">
        <authorList>
            <person name="Sun Q."/>
            <person name="Zhou Y."/>
        </authorList>
    </citation>
    <scope>NUCLEOTIDE SEQUENCE</scope>
    <source>
        <strain evidence="11">CGMCC 4.7299</strain>
    </source>
</reference>
<dbReference type="EMBL" id="BMMX01000032">
    <property type="protein sequence ID" value="GGL09433.1"/>
    <property type="molecule type" value="Genomic_DNA"/>
</dbReference>
<organism evidence="11 12">
    <name type="scientific">Mangrovihabitans endophyticus</name>
    <dbReference type="NCBI Taxonomy" id="1751298"/>
    <lineage>
        <taxon>Bacteria</taxon>
        <taxon>Bacillati</taxon>
        <taxon>Actinomycetota</taxon>
        <taxon>Actinomycetes</taxon>
        <taxon>Micromonosporales</taxon>
        <taxon>Micromonosporaceae</taxon>
        <taxon>Mangrovihabitans</taxon>
    </lineage>
</organism>
<evidence type="ECO:0000256" key="1">
    <source>
        <dbReference type="ARBA" id="ARBA00001946"/>
    </source>
</evidence>
<dbReference type="InterPro" id="IPR011766">
    <property type="entry name" value="TPP_enzyme_TPP-bd"/>
</dbReference>
<evidence type="ECO:0000256" key="4">
    <source>
        <dbReference type="ARBA" id="ARBA00022723"/>
    </source>
</evidence>
<accession>A0A8J3FR91</accession>
<dbReference type="PROSITE" id="PS00187">
    <property type="entry name" value="TPP_ENZYMES"/>
    <property type="match status" value="1"/>
</dbReference>
<evidence type="ECO:0000256" key="5">
    <source>
        <dbReference type="ARBA" id="ARBA00023052"/>
    </source>
</evidence>
<feature type="domain" description="Thiamine pyrophosphate enzyme central" evidence="8">
    <location>
        <begin position="203"/>
        <end position="341"/>
    </location>
</feature>
<dbReference type="Gene3D" id="3.40.50.970">
    <property type="match status" value="2"/>
</dbReference>
<dbReference type="CDD" id="cd00568">
    <property type="entry name" value="TPP_enzymes"/>
    <property type="match status" value="1"/>
</dbReference>
<dbReference type="InterPro" id="IPR029035">
    <property type="entry name" value="DHS-like_NAD/FAD-binding_dom"/>
</dbReference>
<dbReference type="Proteomes" id="UP000656042">
    <property type="component" value="Unassembled WGS sequence"/>
</dbReference>
<evidence type="ECO:0000313" key="11">
    <source>
        <dbReference type="EMBL" id="GGL09433.1"/>
    </source>
</evidence>
<comment type="cofactor">
    <cofactor evidence="1">
        <name>Mg(2+)</name>
        <dbReference type="ChEBI" id="CHEBI:18420"/>
    </cofactor>
</comment>
<feature type="domain" description="Thiamine pyrophosphate enzyme N-terminal TPP-binding" evidence="10">
    <location>
        <begin position="4"/>
        <end position="117"/>
    </location>
</feature>
<dbReference type="RefSeq" id="WP_189081762.1">
    <property type="nucleotide sequence ID" value="NZ_BMMX01000032.1"/>
</dbReference>
<sequence>MSGRTGAELIVDYLIAEGVPYAFGMCGHGDLGLLDALYDRQKEISTISVHHESVAGFMADAYYRVSHRPVVTFTSCGPGSANLPVALGSALMDSSAFLAITGNVATSQFNRGPFQETGRHHQADFPSVIRPYVKRSYQATRPEQLPLMLRQAFATMTQGRPGPVNLDVPLNVFVEATHARNPDPGLWRSGFSPRAAASATDVSAALRMLVTAQRPVIVSGYGVELADASARLHELATALGVPVANSPLGKGSFDDRDPLALGSTGRNGTYQANRATRSADVILALGTRFDDRATSSWLPGYTYAVPPTRLVHVHVDPAEIGRNFPVALGVAAHPDEFVGQLLAELARARSGGDPGLDPAALRPDHAPRARWREDIAGWAAHWDRHVTPQRSSDAVPIRPQRLLAALRAALPGDGILISDVGVHHNWIVQEWPAYAPRTILQSWGFASMGFGVGGALGAKLAAPGRPVVAVVGDGGFLLMPSAVATAVQYDIAVVWIVWNNQGFMSIRDQQAGYFGDGRELATSFRTAATGAAYTADYAAMARAMGADGTVVERPGDLAGRLEAALASGRPTVLDVRVDPQVRPPAAATWDLPPLPHPEPTFGWPDR</sequence>
<dbReference type="CDD" id="cd07035">
    <property type="entry name" value="TPP_PYR_POX_like"/>
    <property type="match status" value="1"/>
</dbReference>
<dbReference type="GO" id="GO:0009097">
    <property type="term" value="P:isoleucine biosynthetic process"/>
    <property type="evidence" value="ECO:0007669"/>
    <property type="project" value="TreeGrafter"/>
</dbReference>
<comment type="similarity">
    <text evidence="3 6">Belongs to the TPP enzyme family.</text>
</comment>
<feature type="region of interest" description="Disordered" evidence="7">
    <location>
        <begin position="584"/>
        <end position="606"/>
    </location>
</feature>
<dbReference type="PANTHER" id="PTHR18968:SF166">
    <property type="entry name" value="2-HYDROXYACYL-COA LYASE 2"/>
    <property type="match status" value="1"/>
</dbReference>
<keyword evidence="4" id="KW-0479">Metal-binding</keyword>
<dbReference type="SUPFAM" id="SSF52467">
    <property type="entry name" value="DHS-like NAD/FAD-binding domain"/>
    <property type="match status" value="1"/>
</dbReference>
<dbReference type="SUPFAM" id="SSF52518">
    <property type="entry name" value="Thiamin diphosphate-binding fold (THDP-binding)"/>
    <property type="match status" value="2"/>
</dbReference>
<dbReference type="InterPro" id="IPR029061">
    <property type="entry name" value="THDP-binding"/>
</dbReference>
<evidence type="ECO:0000259" key="10">
    <source>
        <dbReference type="Pfam" id="PF02776"/>
    </source>
</evidence>
<dbReference type="Pfam" id="PF02776">
    <property type="entry name" value="TPP_enzyme_N"/>
    <property type="match status" value="1"/>
</dbReference>
<evidence type="ECO:0000256" key="6">
    <source>
        <dbReference type="RuleBase" id="RU362132"/>
    </source>
</evidence>
<dbReference type="InterPro" id="IPR045229">
    <property type="entry name" value="TPP_enz"/>
</dbReference>
<comment type="cofactor">
    <cofactor evidence="2">
        <name>thiamine diphosphate</name>
        <dbReference type="ChEBI" id="CHEBI:58937"/>
    </cofactor>
</comment>